<dbReference type="InterPro" id="IPR027417">
    <property type="entry name" value="P-loop_NTPase"/>
</dbReference>
<evidence type="ECO:0000313" key="1">
    <source>
        <dbReference type="EMBL" id="SIO38288.1"/>
    </source>
</evidence>
<dbReference type="Proteomes" id="UP000185151">
    <property type="component" value="Unassembled WGS sequence"/>
</dbReference>
<evidence type="ECO:0008006" key="3">
    <source>
        <dbReference type="Google" id="ProtNLM"/>
    </source>
</evidence>
<gene>
    <name evidence="1" type="ORF">SAMN05444165_2711</name>
</gene>
<evidence type="ECO:0000313" key="2">
    <source>
        <dbReference type="Proteomes" id="UP000185151"/>
    </source>
</evidence>
<sequence length="379" mass="42251">MTLLEITSRHGDGVADTSKCPASDRYVAGQEKELAQAIFLHTGWRSAGTWVWSRFRALEPVNALYEPLGNLLGELRVAEIPNIRSTSDSGHPPLGKPYYEEYRSFIQECGYGVVGYRKRFSIDRFGNTPDDEFPALRTYLKNLQDQSTGLGKLPVFKFCRSAGRLPWLRSAFPHAVHAVVLRNPAAQFASGWLLNQEWSNPFFVAAPFRVLGLNQVEPVVKQVVETFGVSLPPFVYASAEEYAAVCEQYARTAESSNAYRAFLALWSLCASRIVDGSDLLIDMDRLGQSSEYASELSAQFRARADVTPDFGGARNQFDEIKRLAIRISGIDGRLIRRTNSLAGKFALSQIDGLRDSQTGIAKVIREKLALADEVAEQWR</sequence>
<protein>
    <recommendedName>
        <fullName evidence="3">Sulfotransferase family protein</fullName>
    </recommendedName>
</protein>
<accession>A0A1N6J1N2</accession>
<proteinExistence type="predicted"/>
<dbReference type="EMBL" id="FSRU01000001">
    <property type="protein sequence ID" value="SIO38288.1"/>
    <property type="molecule type" value="Genomic_DNA"/>
</dbReference>
<organism evidence="1 2">
    <name type="scientific">Paraburkholderia phenazinium</name>
    <dbReference type="NCBI Taxonomy" id="60549"/>
    <lineage>
        <taxon>Bacteria</taxon>
        <taxon>Pseudomonadati</taxon>
        <taxon>Pseudomonadota</taxon>
        <taxon>Betaproteobacteria</taxon>
        <taxon>Burkholderiales</taxon>
        <taxon>Burkholderiaceae</taxon>
        <taxon>Paraburkholderia</taxon>
    </lineage>
</organism>
<name>A0A1N6J1N2_9BURK</name>
<dbReference type="Gene3D" id="3.40.50.300">
    <property type="entry name" value="P-loop containing nucleotide triphosphate hydrolases"/>
    <property type="match status" value="1"/>
</dbReference>
<dbReference type="RefSeq" id="WP_253190063.1">
    <property type="nucleotide sequence ID" value="NZ_FSRU01000001.1"/>
</dbReference>
<dbReference type="AlphaFoldDB" id="A0A1N6J1N2"/>
<dbReference type="SUPFAM" id="SSF52540">
    <property type="entry name" value="P-loop containing nucleoside triphosphate hydrolases"/>
    <property type="match status" value="1"/>
</dbReference>
<keyword evidence="2" id="KW-1185">Reference proteome</keyword>
<reference evidence="1 2" key="1">
    <citation type="submission" date="2016-11" db="EMBL/GenBank/DDBJ databases">
        <authorList>
            <person name="Jaros S."/>
            <person name="Januszkiewicz K."/>
            <person name="Wedrychowicz H."/>
        </authorList>
    </citation>
    <scope>NUCLEOTIDE SEQUENCE [LARGE SCALE GENOMIC DNA]</scope>
    <source>
        <strain evidence="1 2">GAS95</strain>
    </source>
</reference>